<dbReference type="RefSeq" id="WP_003796249.1">
    <property type="nucleotide sequence ID" value="NZ_GG665872.1"/>
</dbReference>
<keyword evidence="3" id="KW-0472">Membrane</keyword>
<evidence type="ECO:0000313" key="9">
    <source>
        <dbReference type="Proteomes" id="UP000003009"/>
    </source>
</evidence>
<dbReference type="NCBIfam" id="NF047847">
    <property type="entry name" value="SS_mature_LptM"/>
    <property type="match status" value="1"/>
</dbReference>
<keyword evidence="5" id="KW-0998">Cell outer membrane</keyword>
<organism evidence="8 9">
    <name type="scientific">Kingella oralis ATCC 51147</name>
    <dbReference type="NCBI Taxonomy" id="629741"/>
    <lineage>
        <taxon>Bacteria</taxon>
        <taxon>Pseudomonadati</taxon>
        <taxon>Pseudomonadota</taxon>
        <taxon>Betaproteobacteria</taxon>
        <taxon>Neisseriales</taxon>
        <taxon>Neisseriaceae</taxon>
        <taxon>Kingella</taxon>
    </lineage>
</organism>
<evidence type="ECO:0000256" key="1">
    <source>
        <dbReference type="ARBA" id="ARBA00004459"/>
    </source>
</evidence>
<sequence length="78" mass="8567">MPKLPLALTLFTLALTACGFKGDLYLPKENDKNKFGVIQTGIDFRRSASEPAAPAADPNDFIRTPSDPQPESTQHEQH</sequence>
<evidence type="ECO:0008006" key="10">
    <source>
        <dbReference type="Google" id="ProtNLM"/>
    </source>
</evidence>
<dbReference type="InterPro" id="IPR032831">
    <property type="entry name" value="LptM_cons"/>
</dbReference>
<dbReference type="EMBL" id="ACJW02000003">
    <property type="protein sequence ID" value="EEP67437.1"/>
    <property type="molecule type" value="Genomic_DNA"/>
</dbReference>
<dbReference type="GeneID" id="84906289"/>
<evidence type="ECO:0000256" key="6">
    <source>
        <dbReference type="ARBA" id="ARBA00023288"/>
    </source>
</evidence>
<gene>
    <name evidence="8" type="ORF">GCWU000324_01684</name>
</gene>
<dbReference type="STRING" id="629741.GCWU000324_01684"/>
<reference evidence="8" key="1">
    <citation type="submission" date="2009-04" db="EMBL/GenBank/DDBJ databases">
        <authorList>
            <person name="Weinstock G."/>
            <person name="Sodergren E."/>
            <person name="Clifton S."/>
            <person name="Fulton L."/>
            <person name="Fulton B."/>
            <person name="Courtney L."/>
            <person name="Fronick C."/>
            <person name="Harrison M."/>
            <person name="Strong C."/>
            <person name="Farmer C."/>
            <person name="Delahaunty K."/>
            <person name="Markovic C."/>
            <person name="Hall O."/>
            <person name="Minx P."/>
            <person name="Tomlinson C."/>
            <person name="Mitreva M."/>
            <person name="Nelson J."/>
            <person name="Hou S."/>
            <person name="Wollam A."/>
            <person name="Pepin K.H."/>
            <person name="Johnson M."/>
            <person name="Bhonagiri V."/>
            <person name="Nash W.E."/>
            <person name="Warren W."/>
            <person name="Chinwalla A."/>
            <person name="Mardis E.R."/>
            <person name="Wilson R.K."/>
        </authorList>
    </citation>
    <scope>NUCLEOTIDE SEQUENCE [LARGE SCALE GENOMIC DNA]</scope>
    <source>
        <strain evidence="8">ATCC 51147</strain>
    </source>
</reference>
<keyword evidence="4" id="KW-0564">Palmitate</keyword>
<dbReference type="Proteomes" id="UP000003009">
    <property type="component" value="Unassembled WGS sequence"/>
</dbReference>
<evidence type="ECO:0000256" key="4">
    <source>
        <dbReference type="ARBA" id="ARBA00023139"/>
    </source>
</evidence>
<evidence type="ECO:0000256" key="7">
    <source>
        <dbReference type="SAM" id="MobiDB-lite"/>
    </source>
</evidence>
<comment type="subcellular location">
    <subcellularLocation>
        <location evidence="1">Cell outer membrane</location>
        <topology evidence="1">Lipid-anchor</topology>
    </subcellularLocation>
</comment>
<protein>
    <recommendedName>
        <fullName evidence="10">Lipoprotein</fullName>
    </recommendedName>
</protein>
<keyword evidence="2" id="KW-0732">Signal</keyword>
<comment type="caution">
    <text evidence="8">The sequence shown here is derived from an EMBL/GenBank/DDBJ whole genome shotgun (WGS) entry which is preliminary data.</text>
</comment>
<dbReference type="PROSITE" id="PS51257">
    <property type="entry name" value="PROKAR_LIPOPROTEIN"/>
    <property type="match status" value="1"/>
</dbReference>
<dbReference type="HOGENOM" id="CLU_2617297_0_0_4"/>
<proteinExistence type="predicted"/>
<accession>C4GL28</accession>
<evidence type="ECO:0000256" key="2">
    <source>
        <dbReference type="ARBA" id="ARBA00022729"/>
    </source>
</evidence>
<keyword evidence="9" id="KW-1185">Reference proteome</keyword>
<dbReference type="Pfam" id="PF13627">
    <property type="entry name" value="LptM_cons"/>
    <property type="match status" value="1"/>
</dbReference>
<evidence type="ECO:0000313" key="8">
    <source>
        <dbReference type="EMBL" id="EEP67437.1"/>
    </source>
</evidence>
<feature type="region of interest" description="Disordered" evidence="7">
    <location>
        <begin position="46"/>
        <end position="78"/>
    </location>
</feature>
<evidence type="ECO:0000256" key="3">
    <source>
        <dbReference type="ARBA" id="ARBA00023136"/>
    </source>
</evidence>
<evidence type="ECO:0000256" key="5">
    <source>
        <dbReference type="ARBA" id="ARBA00023237"/>
    </source>
</evidence>
<name>C4GL28_9NEIS</name>
<keyword evidence="6" id="KW-0449">Lipoprotein</keyword>
<dbReference type="AlphaFoldDB" id="C4GL28"/>
<dbReference type="GO" id="GO:0009279">
    <property type="term" value="C:cell outer membrane"/>
    <property type="evidence" value="ECO:0007669"/>
    <property type="project" value="UniProtKB-SubCell"/>
</dbReference>